<proteinExistence type="predicted"/>
<dbReference type="SUPFAM" id="SSF52087">
    <property type="entry name" value="CRAL/TRIO domain"/>
    <property type="match status" value="1"/>
</dbReference>
<dbReference type="InterPro" id="IPR001251">
    <property type="entry name" value="CRAL-TRIO_dom"/>
</dbReference>
<dbReference type="SMART" id="SM00516">
    <property type="entry name" value="SEC14"/>
    <property type="match status" value="1"/>
</dbReference>
<name>A0A8C1GBI4_CYPCA</name>
<sequence>MAATGTFRMVSEEEQALRTKLEHLSIKDHGPVYGPCKKLPDHTKQKAKDELNETEEKKVSSIKELRAMIKEKGSEGGDLAKAVQEKFENEPDSLLLRFIRARKFDVTRAHELMKGYVRFRRDYPELFENLTPEAVRSTIEAGYPRILSTRDKYGRVVLLFNIDNWDLEEVTFDETLRAYCVILEKLLENEETQINGFALIENFKGFTMQHASGIKHTELKKMVDMLQVNTLYCLQSTTSLIIYFSTGSHQACVVCTIQDSFPARFKAVHVIHQPWYFTTTYNVVKPFMKSKLLERVSGVKGKERNSSGCRGKRVEQDVHYSRKWVQKENKRCMK</sequence>
<feature type="compositionally biased region" description="Basic and acidic residues" evidence="1">
    <location>
        <begin position="38"/>
        <end position="54"/>
    </location>
</feature>
<dbReference type="SUPFAM" id="SSF46938">
    <property type="entry name" value="CRAL/TRIO N-terminal domain"/>
    <property type="match status" value="1"/>
</dbReference>
<evidence type="ECO:0000259" key="2">
    <source>
        <dbReference type="PROSITE" id="PS50191"/>
    </source>
</evidence>
<dbReference type="InterPro" id="IPR036273">
    <property type="entry name" value="CRAL/TRIO_N_dom_sf"/>
</dbReference>
<dbReference type="CDD" id="cd00170">
    <property type="entry name" value="SEC14"/>
    <property type="match status" value="1"/>
</dbReference>
<dbReference type="Gene3D" id="3.40.525.10">
    <property type="entry name" value="CRAL-TRIO lipid binding domain"/>
    <property type="match status" value="1"/>
</dbReference>
<dbReference type="AlphaFoldDB" id="A0A8C1GBI4"/>
<evidence type="ECO:0000313" key="4">
    <source>
        <dbReference type="Proteomes" id="UP000694427"/>
    </source>
</evidence>
<dbReference type="PANTHER" id="PTHR10174">
    <property type="entry name" value="ALPHA-TOCOPHEROL TRANSFER PROTEIN-RELATED"/>
    <property type="match status" value="1"/>
</dbReference>
<dbReference type="GO" id="GO:0016020">
    <property type="term" value="C:membrane"/>
    <property type="evidence" value="ECO:0007669"/>
    <property type="project" value="TreeGrafter"/>
</dbReference>
<dbReference type="PROSITE" id="PS50191">
    <property type="entry name" value="CRAL_TRIO"/>
    <property type="match status" value="1"/>
</dbReference>
<feature type="domain" description="CRAL-TRIO" evidence="2">
    <location>
        <begin position="135"/>
        <end position="324"/>
    </location>
</feature>
<feature type="region of interest" description="Disordered" evidence="1">
    <location>
        <begin position="32"/>
        <end position="54"/>
    </location>
</feature>
<dbReference type="Proteomes" id="UP000694427">
    <property type="component" value="Unplaced"/>
</dbReference>
<dbReference type="PRINTS" id="PR00180">
    <property type="entry name" value="CRETINALDHBP"/>
</dbReference>
<evidence type="ECO:0000313" key="3">
    <source>
        <dbReference type="Ensembl" id="ENSCCRP00010006593.1"/>
    </source>
</evidence>
<dbReference type="InterPro" id="IPR011074">
    <property type="entry name" value="CRAL/TRIO_N_dom"/>
</dbReference>
<evidence type="ECO:0000256" key="1">
    <source>
        <dbReference type="SAM" id="MobiDB-lite"/>
    </source>
</evidence>
<reference evidence="3" key="1">
    <citation type="submission" date="2025-08" db="UniProtKB">
        <authorList>
            <consortium name="Ensembl"/>
        </authorList>
    </citation>
    <scope>IDENTIFICATION</scope>
</reference>
<dbReference type="SMART" id="SM01100">
    <property type="entry name" value="CRAL_TRIO_N"/>
    <property type="match status" value="1"/>
</dbReference>
<dbReference type="InterPro" id="IPR036865">
    <property type="entry name" value="CRAL-TRIO_dom_sf"/>
</dbReference>
<keyword evidence="4" id="KW-1185">Reference proteome</keyword>
<reference evidence="3" key="2">
    <citation type="submission" date="2025-09" db="UniProtKB">
        <authorList>
            <consortium name="Ensembl"/>
        </authorList>
    </citation>
    <scope>IDENTIFICATION</scope>
</reference>
<dbReference type="PANTHER" id="PTHR10174:SF233">
    <property type="entry name" value="CELLULAR RETINALDEHYDE-BINDING PROTEIN A"/>
    <property type="match status" value="1"/>
</dbReference>
<dbReference type="GO" id="GO:1902936">
    <property type="term" value="F:phosphatidylinositol bisphosphate binding"/>
    <property type="evidence" value="ECO:0007669"/>
    <property type="project" value="TreeGrafter"/>
</dbReference>
<dbReference type="Gene3D" id="1.10.8.20">
    <property type="entry name" value="N-terminal domain of phosphatidylinositol transfer protein sec14p"/>
    <property type="match status" value="1"/>
</dbReference>
<dbReference type="Pfam" id="PF03765">
    <property type="entry name" value="CRAL_TRIO_N"/>
    <property type="match status" value="1"/>
</dbReference>
<accession>A0A8C1GBI4</accession>
<organism evidence="3 4">
    <name type="scientific">Cyprinus carpio</name>
    <name type="common">Common carp</name>
    <dbReference type="NCBI Taxonomy" id="7962"/>
    <lineage>
        <taxon>Eukaryota</taxon>
        <taxon>Metazoa</taxon>
        <taxon>Chordata</taxon>
        <taxon>Craniata</taxon>
        <taxon>Vertebrata</taxon>
        <taxon>Euteleostomi</taxon>
        <taxon>Actinopterygii</taxon>
        <taxon>Neopterygii</taxon>
        <taxon>Teleostei</taxon>
        <taxon>Ostariophysi</taxon>
        <taxon>Cypriniformes</taxon>
        <taxon>Cyprinidae</taxon>
        <taxon>Cyprininae</taxon>
        <taxon>Cyprinus</taxon>
    </lineage>
</organism>
<gene>
    <name evidence="3" type="primary">LOC109061824</name>
</gene>
<protein>
    <submittedName>
        <fullName evidence="3">Retinaldehyde binding protein 1a</fullName>
    </submittedName>
</protein>
<dbReference type="Pfam" id="PF00650">
    <property type="entry name" value="CRAL_TRIO"/>
    <property type="match status" value="2"/>
</dbReference>
<dbReference type="Ensembl" id="ENSCCRT00010007129.1">
    <property type="protein sequence ID" value="ENSCCRP00010006593.1"/>
    <property type="gene ID" value="ENSCCRG00010002733.1"/>
</dbReference>